<evidence type="ECO:0008006" key="6">
    <source>
        <dbReference type="Google" id="ProtNLM"/>
    </source>
</evidence>
<feature type="region of interest" description="Disordered" evidence="1">
    <location>
        <begin position="67"/>
        <end position="97"/>
    </location>
</feature>
<evidence type="ECO:0000256" key="1">
    <source>
        <dbReference type="SAM" id="MobiDB-lite"/>
    </source>
</evidence>
<keyword evidence="2" id="KW-0812">Transmembrane</keyword>
<feature type="signal peptide" evidence="3">
    <location>
        <begin position="1"/>
        <end position="18"/>
    </location>
</feature>
<dbReference type="EMBL" id="ML213528">
    <property type="protein sequence ID" value="TFK46648.1"/>
    <property type="molecule type" value="Genomic_DNA"/>
</dbReference>
<protein>
    <recommendedName>
        <fullName evidence="6">Transmembrane protein</fullName>
    </recommendedName>
</protein>
<keyword evidence="5" id="KW-1185">Reference proteome</keyword>
<evidence type="ECO:0000313" key="5">
    <source>
        <dbReference type="Proteomes" id="UP000305948"/>
    </source>
</evidence>
<accession>A0A5C3MSB1</accession>
<feature type="transmembrane region" description="Helical" evidence="2">
    <location>
        <begin position="34"/>
        <end position="56"/>
    </location>
</feature>
<evidence type="ECO:0000256" key="3">
    <source>
        <dbReference type="SAM" id="SignalP"/>
    </source>
</evidence>
<feature type="compositionally biased region" description="Basic and acidic residues" evidence="1">
    <location>
        <begin position="88"/>
        <end position="97"/>
    </location>
</feature>
<proteinExistence type="predicted"/>
<sequence>MWTTYLFTLFALLTSVVAATSETDAPVAHESRGVLIAICVVFVLVVVGAAATITFVKIRQRRRRLRGDAAPPSLPRNSVSSSITPSMKHVDSKPLPV</sequence>
<organism evidence="4 5">
    <name type="scientific">Heliocybe sulcata</name>
    <dbReference type="NCBI Taxonomy" id="5364"/>
    <lineage>
        <taxon>Eukaryota</taxon>
        <taxon>Fungi</taxon>
        <taxon>Dikarya</taxon>
        <taxon>Basidiomycota</taxon>
        <taxon>Agaricomycotina</taxon>
        <taxon>Agaricomycetes</taxon>
        <taxon>Gloeophyllales</taxon>
        <taxon>Gloeophyllaceae</taxon>
        <taxon>Heliocybe</taxon>
    </lineage>
</organism>
<evidence type="ECO:0000313" key="4">
    <source>
        <dbReference type="EMBL" id="TFK46648.1"/>
    </source>
</evidence>
<reference evidence="4 5" key="1">
    <citation type="journal article" date="2019" name="Nat. Ecol. Evol.">
        <title>Megaphylogeny resolves global patterns of mushroom evolution.</title>
        <authorList>
            <person name="Varga T."/>
            <person name="Krizsan K."/>
            <person name="Foldi C."/>
            <person name="Dima B."/>
            <person name="Sanchez-Garcia M."/>
            <person name="Sanchez-Ramirez S."/>
            <person name="Szollosi G.J."/>
            <person name="Szarkandi J.G."/>
            <person name="Papp V."/>
            <person name="Albert L."/>
            <person name="Andreopoulos W."/>
            <person name="Angelini C."/>
            <person name="Antonin V."/>
            <person name="Barry K.W."/>
            <person name="Bougher N.L."/>
            <person name="Buchanan P."/>
            <person name="Buyck B."/>
            <person name="Bense V."/>
            <person name="Catcheside P."/>
            <person name="Chovatia M."/>
            <person name="Cooper J."/>
            <person name="Damon W."/>
            <person name="Desjardin D."/>
            <person name="Finy P."/>
            <person name="Geml J."/>
            <person name="Haridas S."/>
            <person name="Hughes K."/>
            <person name="Justo A."/>
            <person name="Karasinski D."/>
            <person name="Kautmanova I."/>
            <person name="Kiss B."/>
            <person name="Kocsube S."/>
            <person name="Kotiranta H."/>
            <person name="LaButti K.M."/>
            <person name="Lechner B.E."/>
            <person name="Liimatainen K."/>
            <person name="Lipzen A."/>
            <person name="Lukacs Z."/>
            <person name="Mihaltcheva S."/>
            <person name="Morgado L.N."/>
            <person name="Niskanen T."/>
            <person name="Noordeloos M.E."/>
            <person name="Ohm R.A."/>
            <person name="Ortiz-Santana B."/>
            <person name="Ovrebo C."/>
            <person name="Racz N."/>
            <person name="Riley R."/>
            <person name="Savchenko A."/>
            <person name="Shiryaev A."/>
            <person name="Soop K."/>
            <person name="Spirin V."/>
            <person name="Szebenyi C."/>
            <person name="Tomsovsky M."/>
            <person name="Tulloss R.E."/>
            <person name="Uehling J."/>
            <person name="Grigoriev I.V."/>
            <person name="Vagvolgyi C."/>
            <person name="Papp T."/>
            <person name="Martin F.M."/>
            <person name="Miettinen O."/>
            <person name="Hibbett D.S."/>
            <person name="Nagy L.G."/>
        </authorList>
    </citation>
    <scope>NUCLEOTIDE SEQUENCE [LARGE SCALE GENOMIC DNA]</scope>
    <source>
        <strain evidence="4 5">OMC1185</strain>
    </source>
</reference>
<name>A0A5C3MSB1_9AGAM</name>
<keyword evidence="2" id="KW-1133">Transmembrane helix</keyword>
<dbReference type="Proteomes" id="UP000305948">
    <property type="component" value="Unassembled WGS sequence"/>
</dbReference>
<evidence type="ECO:0000256" key="2">
    <source>
        <dbReference type="SAM" id="Phobius"/>
    </source>
</evidence>
<gene>
    <name evidence="4" type="ORF">OE88DRAFT_1667268</name>
</gene>
<feature type="compositionally biased region" description="Polar residues" evidence="1">
    <location>
        <begin position="75"/>
        <end position="85"/>
    </location>
</feature>
<feature type="chain" id="PRO_5023125746" description="Transmembrane protein" evidence="3">
    <location>
        <begin position="19"/>
        <end position="97"/>
    </location>
</feature>
<keyword evidence="2" id="KW-0472">Membrane</keyword>
<dbReference type="AlphaFoldDB" id="A0A5C3MSB1"/>
<keyword evidence="3" id="KW-0732">Signal</keyword>